<feature type="binding site" evidence="9">
    <location>
        <position position="141"/>
    </location>
    <ligand>
        <name>Zn(2+)</name>
        <dbReference type="ChEBI" id="CHEBI:29105"/>
        <note>catalytic</note>
    </ligand>
</feature>
<evidence type="ECO:0000256" key="3">
    <source>
        <dbReference type="ARBA" id="ARBA00022552"/>
    </source>
</evidence>
<comment type="caution">
    <text evidence="10">The sequence shown here is derived from an EMBL/GenBank/DDBJ whole genome shotgun (WGS) entry which is preliminary data.</text>
</comment>
<keyword evidence="6 9" id="KW-0255">Endonuclease</keyword>
<proteinExistence type="inferred from homology"/>
<dbReference type="HAMAP" id="MF_00009">
    <property type="entry name" value="Endoribonucl_YbeY"/>
    <property type="match status" value="1"/>
</dbReference>
<evidence type="ECO:0000256" key="8">
    <source>
        <dbReference type="ARBA" id="ARBA00022833"/>
    </source>
</evidence>
<keyword evidence="5 9" id="KW-0479">Metal-binding</keyword>
<comment type="subcellular location">
    <subcellularLocation>
        <location evidence="9">Cytoplasm</location>
    </subcellularLocation>
</comment>
<dbReference type="PANTHER" id="PTHR46986">
    <property type="entry name" value="ENDORIBONUCLEASE YBEY, CHLOROPLASTIC"/>
    <property type="match status" value="1"/>
</dbReference>
<dbReference type="EMBL" id="BLYL01000001">
    <property type="protein sequence ID" value="GFO93096.1"/>
    <property type="molecule type" value="Genomic_DNA"/>
</dbReference>
<dbReference type="SUPFAM" id="SSF55486">
    <property type="entry name" value="Metalloproteases ('zincins'), catalytic domain"/>
    <property type="match status" value="1"/>
</dbReference>
<keyword evidence="2 9" id="KW-0690">Ribosome biogenesis</keyword>
<evidence type="ECO:0000256" key="4">
    <source>
        <dbReference type="ARBA" id="ARBA00022722"/>
    </source>
</evidence>
<evidence type="ECO:0000313" key="11">
    <source>
        <dbReference type="Proteomes" id="UP000660047"/>
    </source>
</evidence>
<dbReference type="GO" id="GO:0008270">
    <property type="term" value="F:zinc ion binding"/>
    <property type="evidence" value="ECO:0007669"/>
    <property type="project" value="UniProtKB-UniRule"/>
</dbReference>
<evidence type="ECO:0000256" key="5">
    <source>
        <dbReference type="ARBA" id="ARBA00022723"/>
    </source>
</evidence>
<reference evidence="10" key="1">
    <citation type="submission" date="2020-06" db="EMBL/GenBank/DDBJ databases">
        <title>Characterization of fructooligosaccharide metabolism and fructooligosaccharide-degrading enzymes in human commensal butyrate producers.</title>
        <authorList>
            <person name="Tanno H."/>
            <person name="Fujii T."/>
            <person name="Hirano K."/>
            <person name="Maeno S."/>
            <person name="Tonozuka T."/>
            <person name="Sakamoto M."/>
            <person name="Ohkuma M."/>
            <person name="Tochio T."/>
            <person name="Endo A."/>
        </authorList>
    </citation>
    <scope>NUCLEOTIDE SEQUENCE</scope>
    <source>
        <strain evidence="10">JCM 31265</strain>
    </source>
</reference>
<dbReference type="PROSITE" id="PS01306">
    <property type="entry name" value="UPF0054"/>
    <property type="match status" value="1"/>
</dbReference>
<dbReference type="Proteomes" id="UP000660047">
    <property type="component" value="Unassembled WGS sequence"/>
</dbReference>
<dbReference type="Pfam" id="PF02130">
    <property type="entry name" value="YbeY"/>
    <property type="match status" value="1"/>
</dbReference>
<dbReference type="GO" id="GO:0005737">
    <property type="term" value="C:cytoplasm"/>
    <property type="evidence" value="ECO:0007669"/>
    <property type="project" value="UniProtKB-SubCell"/>
</dbReference>
<name>A0AAI9K2V7_9FIRM</name>
<organism evidence="10 11">
    <name type="scientific">Coprococcus eutactus</name>
    <dbReference type="NCBI Taxonomy" id="33043"/>
    <lineage>
        <taxon>Bacteria</taxon>
        <taxon>Bacillati</taxon>
        <taxon>Bacillota</taxon>
        <taxon>Clostridia</taxon>
        <taxon>Lachnospirales</taxon>
        <taxon>Lachnospiraceae</taxon>
        <taxon>Coprococcus</taxon>
    </lineage>
</organism>
<dbReference type="GO" id="GO:0004222">
    <property type="term" value="F:metalloendopeptidase activity"/>
    <property type="evidence" value="ECO:0007669"/>
    <property type="project" value="InterPro"/>
</dbReference>
<keyword evidence="9" id="KW-0963">Cytoplasm</keyword>
<accession>A0AAI9K2V7</accession>
<sequence length="170" mass="19706">MSVNIENEYGDIDIKNYEDVITSIVQASLEFVGCPYPCEVNVLLTDNDSIHEINNQQRNIDRATDVLSFPLIDYTIPGNFDGLEDSRCDYFDLTTDELLLGDIVISIDKVYEQATEYNHSKTRELAFLVAHSMLHLSGYDHMEDDERRVMEEMQEKILTMKGYTRDYEEN</sequence>
<dbReference type="RefSeq" id="WP_015534911.1">
    <property type="nucleotide sequence ID" value="NZ_BLYL01000001.1"/>
</dbReference>
<comment type="function">
    <text evidence="9">Single strand-specific metallo-endoribonuclease involved in late-stage 70S ribosome quality control and in maturation of the 3' terminus of the 16S rRNA.</text>
</comment>
<dbReference type="GO" id="GO:0004521">
    <property type="term" value="F:RNA endonuclease activity"/>
    <property type="evidence" value="ECO:0007669"/>
    <property type="project" value="UniProtKB-UniRule"/>
</dbReference>
<evidence type="ECO:0000256" key="6">
    <source>
        <dbReference type="ARBA" id="ARBA00022759"/>
    </source>
</evidence>
<dbReference type="InterPro" id="IPR002036">
    <property type="entry name" value="YbeY"/>
</dbReference>
<dbReference type="NCBIfam" id="TIGR00043">
    <property type="entry name" value="rRNA maturation RNase YbeY"/>
    <property type="match status" value="1"/>
</dbReference>
<dbReference type="InterPro" id="IPR023091">
    <property type="entry name" value="MetalPrtase_cat_dom_sf_prd"/>
</dbReference>
<comment type="cofactor">
    <cofactor evidence="9">
        <name>Zn(2+)</name>
        <dbReference type="ChEBI" id="CHEBI:29105"/>
    </cofactor>
    <text evidence="9">Binds 1 zinc ion.</text>
</comment>
<evidence type="ECO:0000256" key="2">
    <source>
        <dbReference type="ARBA" id="ARBA00022517"/>
    </source>
</evidence>
<keyword evidence="7 9" id="KW-0378">Hydrolase</keyword>
<comment type="similarity">
    <text evidence="1 9">Belongs to the endoribonuclease YbeY family.</text>
</comment>
<dbReference type="PANTHER" id="PTHR46986:SF1">
    <property type="entry name" value="ENDORIBONUCLEASE YBEY, CHLOROPLASTIC"/>
    <property type="match status" value="1"/>
</dbReference>
<dbReference type="Gene3D" id="3.40.390.30">
    <property type="entry name" value="Metalloproteases ('zincins'), catalytic domain"/>
    <property type="match status" value="1"/>
</dbReference>
<keyword evidence="4 9" id="KW-0540">Nuclease</keyword>
<keyword evidence="3 9" id="KW-0698">rRNA processing</keyword>
<evidence type="ECO:0000256" key="1">
    <source>
        <dbReference type="ARBA" id="ARBA00010875"/>
    </source>
</evidence>
<feature type="binding site" evidence="9">
    <location>
        <position position="131"/>
    </location>
    <ligand>
        <name>Zn(2+)</name>
        <dbReference type="ChEBI" id="CHEBI:29105"/>
        <note>catalytic</note>
    </ligand>
</feature>
<evidence type="ECO:0000256" key="7">
    <source>
        <dbReference type="ARBA" id="ARBA00022801"/>
    </source>
</evidence>
<feature type="binding site" evidence="9">
    <location>
        <position position="135"/>
    </location>
    <ligand>
        <name>Zn(2+)</name>
        <dbReference type="ChEBI" id="CHEBI:29105"/>
        <note>catalytic</note>
    </ligand>
</feature>
<keyword evidence="8 9" id="KW-0862">Zinc</keyword>
<protein>
    <recommendedName>
        <fullName evidence="9">Endoribonuclease YbeY</fullName>
        <ecNumber evidence="9">3.1.-.-</ecNumber>
    </recommendedName>
</protein>
<evidence type="ECO:0000256" key="9">
    <source>
        <dbReference type="HAMAP-Rule" id="MF_00009"/>
    </source>
</evidence>
<evidence type="ECO:0000313" key="10">
    <source>
        <dbReference type="EMBL" id="GFO93096.1"/>
    </source>
</evidence>
<dbReference type="EC" id="3.1.-.-" evidence="9"/>
<dbReference type="GO" id="GO:0006364">
    <property type="term" value="P:rRNA processing"/>
    <property type="evidence" value="ECO:0007669"/>
    <property type="project" value="UniProtKB-UniRule"/>
</dbReference>
<gene>
    <name evidence="9 10" type="primary">ybeY</name>
    <name evidence="10" type="ORF">COEU31_01420</name>
</gene>
<dbReference type="AlphaFoldDB" id="A0AAI9K2V7"/>
<dbReference type="InterPro" id="IPR020549">
    <property type="entry name" value="YbeY_CS"/>
</dbReference>